<reference evidence="10 11" key="2">
    <citation type="journal article" date="2019" name="Vet. Microbiol.">
        <title>Genetic characterization of susceptible and multi-drug resistant Mannheimia haemolytica isolated from high-risk stocker calves prior to and after antimicrobial metaphylaxis.</title>
        <authorList>
            <person name="Snyder E.R."/>
            <person name="Alvarez-Narvaez S."/>
            <person name="Credille B.C."/>
        </authorList>
    </citation>
    <scope>NUCLEOTIDE SEQUENCE [LARGE SCALE GENOMIC DNA]</scope>
    <source>
        <strain evidence="7 10">UGA-R5-128-1</strain>
        <strain evidence="6 11">UGA-R7-163-1</strain>
    </source>
</reference>
<dbReference type="EMBL" id="VAJI01000001">
    <property type="protein sequence ID" value="TRB40689.1"/>
    <property type="molecule type" value="Genomic_DNA"/>
</dbReference>
<dbReference type="EMBL" id="VAJB01000001">
    <property type="protein sequence ID" value="TRB76520.1"/>
    <property type="molecule type" value="Genomic_DNA"/>
</dbReference>
<evidence type="ECO:0000313" key="6">
    <source>
        <dbReference type="EMBL" id="TRB40689.1"/>
    </source>
</evidence>
<feature type="chain" id="PRO_5044570290" evidence="3">
    <location>
        <begin position="27"/>
        <end position="194"/>
    </location>
</feature>
<dbReference type="KEGG" id="mhay:VK67_03355"/>
<dbReference type="Proteomes" id="UP000318394">
    <property type="component" value="Unassembled WGS sequence"/>
</dbReference>
<feature type="signal peptide" evidence="3">
    <location>
        <begin position="1"/>
        <end position="26"/>
    </location>
</feature>
<feature type="coiled-coil region" evidence="1">
    <location>
        <begin position="163"/>
        <end position="190"/>
    </location>
</feature>
<keyword evidence="7" id="KW-0449">Lipoprotein</keyword>
<evidence type="ECO:0000313" key="5">
    <source>
        <dbReference type="EMBL" id="STY66858.1"/>
    </source>
</evidence>
<accession>A0A248ZZ95</accession>
<dbReference type="Proteomes" id="UP000254031">
    <property type="component" value="Unassembled WGS sequence"/>
</dbReference>
<proteinExistence type="predicted"/>
<dbReference type="STRING" id="75985.WC39_03355"/>
<dbReference type="OrthoDB" id="5678420at2"/>
<name>A0A248ZZ95_MANHA</name>
<keyword evidence="3" id="KW-0732">Signal</keyword>
<evidence type="ECO:0000313" key="7">
    <source>
        <dbReference type="EMBL" id="TRB76520.1"/>
    </source>
</evidence>
<keyword evidence="11" id="KW-1185">Reference proteome</keyword>
<evidence type="ECO:0000313" key="9">
    <source>
        <dbReference type="Proteomes" id="UP000254802"/>
    </source>
</evidence>
<organism evidence="7 10">
    <name type="scientific">Mannheimia haemolytica</name>
    <name type="common">Pasteurella haemolytica</name>
    <dbReference type="NCBI Taxonomy" id="75985"/>
    <lineage>
        <taxon>Bacteria</taxon>
        <taxon>Pseudomonadati</taxon>
        <taxon>Pseudomonadota</taxon>
        <taxon>Gammaproteobacteria</taxon>
        <taxon>Pasteurellales</taxon>
        <taxon>Pasteurellaceae</taxon>
        <taxon>Mannheimia</taxon>
    </lineage>
</organism>
<dbReference type="RefSeq" id="WP_006249936.1">
    <property type="nucleotide sequence ID" value="NZ_CP011098.1"/>
</dbReference>
<evidence type="ECO:0000313" key="8">
    <source>
        <dbReference type="Proteomes" id="UP000254031"/>
    </source>
</evidence>
<evidence type="ECO:0000313" key="11">
    <source>
        <dbReference type="Proteomes" id="UP000318394"/>
    </source>
</evidence>
<evidence type="ECO:0000256" key="3">
    <source>
        <dbReference type="SAM" id="SignalP"/>
    </source>
</evidence>
<dbReference type="EMBL" id="UGPL01000006">
    <property type="protein sequence ID" value="STY66858.1"/>
    <property type="molecule type" value="Genomic_DNA"/>
</dbReference>
<dbReference type="PROSITE" id="PS51257">
    <property type="entry name" value="PROKAR_LIPOPROTEIN"/>
    <property type="match status" value="1"/>
</dbReference>
<feature type="compositionally biased region" description="Low complexity" evidence="2">
    <location>
        <begin position="26"/>
        <end position="63"/>
    </location>
</feature>
<keyword evidence="1" id="KW-0175">Coiled coil</keyword>
<reference evidence="8 9" key="1">
    <citation type="submission" date="2018-06" db="EMBL/GenBank/DDBJ databases">
        <authorList>
            <consortium name="Pathogen Informatics"/>
            <person name="Doyle S."/>
        </authorList>
    </citation>
    <scope>NUCLEOTIDE SEQUENCE [LARGE SCALE GENOMIC DNA]</scope>
    <source>
        <strain evidence="4 9">NCTC10638</strain>
        <strain evidence="5 8">NCTC9380</strain>
    </source>
</reference>
<gene>
    <name evidence="7" type="ORF">FEA53_01115</name>
    <name evidence="6" type="ORF">FEB89_01120</name>
    <name evidence="4" type="ORF">NCTC10638_03971</name>
    <name evidence="5" type="ORF">NCTC9380_02189</name>
</gene>
<evidence type="ECO:0000256" key="1">
    <source>
        <dbReference type="SAM" id="Coils"/>
    </source>
</evidence>
<sequence>MNKLTKISATALVALFLAACDKPAEKAPATEPTKTTEAAPTTTAPAAEAAKPAETAVAAPSEAAKADYQKLVDWNTAQESTMATAQAELQKKLATQDPKQIQEGLSAFNKKVEETVKSLDAIEVSDAQIKTFKEKTKSVLTLSSEVISEQVKTISTPNDQAALQAVQQKAQSLIEAGNELQKLNVELQQRFSAK</sequence>
<evidence type="ECO:0000313" key="10">
    <source>
        <dbReference type="Proteomes" id="UP000315164"/>
    </source>
</evidence>
<protein>
    <submittedName>
        <fullName evidence="7">Lipoprotein HlpB</fullName>
    </submittedName>
</protein>
<dbReference type="GeneID" id="67368289"/>
<dbReference type="AlphaFoldDB" id="A0A248ZZ95"/>
<evidence type="ECO:0000256" key="2">
    <source>
        <dbReference type="SAM" id="MobiDB-lite"/>
    </source>
</evidence>
<dbReference type="EMBL" id="UGPN01000002">
    <property type="protein sequence ID" value="STY64781.1"/>
    <property type="molecule type" value="Genomic_DNA"/>
</dbReference>
<dbReference type="KEGG" id="mhaq:WC39_03355"/>
<evidence type="ECO:0000313" key="4">
    <source>
        <dbReference type="EMBL" id="STY64781.1"/>
    </source>
</evidence>
<feature type="region of interest" description="Disordered" evidence="2">
    <location>
        <begin position="24"/>
        <end position="64"/>
    </location>
</feature>
<dbReference type="Proteomes" id="UP000315164">
    <property type="component" value="Unassembled WGS sequence"/>
</dbReference>
<dbReference type="Proteomes" id="UP000254802">
    <property type="component" value="Unassembled WGS sequence"/>
</dbReference>